<evidence type="ECO:0000256" key="5">
    <source>
        <dbReference type="ARBA" id="ARBA00022771"/>
    </source>
</evidence>
<dbReference type="Gene3D" id="3.30.40.10">
    <property type="entry name" value="Zinc/RING finger domain, C3HC4 (zinc finger)"/>
    <property type="match status" value="1"/>
</dbReference>
<evidence type="ECO:0000256" key="10">
    <source>
        <dbReference type="PROSITE-ProRule" id="PRU00175"/>
    </source>
</evidence>
<reference evidence="15" key="1">
    <citation type="submission" date="2022-11" db="UniProtKB">
        <authorList>
            <consortium name="EnsemblMetazoa"/>
        </authorList>
    </citation>
    <scope>IDENTIFICATION</scope>
</reference>
<dbReference type="GO" id="GO:0016567">
    <property type="term" value="P:protein ubiquitination"/>
    <property type="evidence" value="ECO:0007669"/>
    <property type="project" value="TreeGrafter"/>
</dbReference>
<keyword evidence="4" id="KW-0479">Metal-binding</keyword>
<dbReference type="InterPro" id="IPR001841">
    <property type="entry name" value="Znf_RING"/>
</dbReference>
<evidence type="ECO:0000256" key="9">
    <source>
        <dbReference type="ARBA" id="ARBA00023136"/>
    </source>
</evidence>
<keyword evidence="2" id="KW-0808">Transferase</keyword>
<dbReference type="PROSITE" id="PS50089">
    <property type="entry name" value="ZF_RING_2"/>
    <property type="match status" value="1"/>
</dbReference>
<evidence type="ECO:0000256" key="3">
    <source>
        <dbReference type="ARBA" id="ARBA00022692"/>
    </source>
</evidence>
<dbReference type="PANTHER" id="PTHR46065:SF3">
    <property type="entry name" value="FI20425P1"/>
    <property type="match status" value="1"/>
</dbReference>
<dbReference type="EnsemblMetazoa" id="XM_038216820.1">
    <property type="protein sequence ID" value="XP_038072748.1"/>
    <property type="gene ID" value="LOC119741129"/>
</dbReference>
<feature type="domain" description="RING-type" evidence="13">
    <location>
        <begin position="456"/>
        <end position="504"/>
    </location>
</feature>
<sequence>MGSVKSPSSEVQQLLQSQASVLDQLIQGGGPFDLLLQQVLQQQDGGREQSTDVSKQQLKASDSLLCDVIKRMGAELEGGSSQCGLQETELEVCLVSRMEQVLEACILRLRGKICSLEALTALSMVFSPSISFNRTETWSSRSVYSKTSVLAQTINYFGSCDGFELVRRQLRNARDLSIGHIAALLRPFGQCYPQLSADTVKSYFLPTVDLVCSHLLSCSDRQLFQQDIPAGELPSCLIGPRAAYVIVESVMNLLSVVKSEEVDAEVKVQYWQETILTRLKHATEEDAKSASIATRNDSPTTDLQREKLLHACMPKSLKDTDAKDGGLHPETNTPGCSGEDKPSTSGHEAAQEALEVNILPYGPLTYAHSDSSSSDHDAHPHALPSISVIPQEVIIRGQGPYHEVIPVGTMAYQSDTSAGPSVVVGLGTLPHRNDSSDSSSLVSSVPRSASELGNSCRVCFEAETSPKNRLIRPCRCAGSSASIHRQCLVKWIHISGNRRCEVCNARFSYVPLSERMRGFMEKFRQNRRWRNAAFAVLVGLVVILYLIIFAVFPGGIMNV</sequence>
<dbReference type="OMA" id="KWIHISG"/>
<evidence type="ECO:0000313" key="16">
    <source>
        <dbReference type="Proteomes" id="UP000887568"/>
    </source>
</evidence>
<organism evidence="15 16">
    <name type="scientific">Patiria miniata</name>
    <name type="common">Bat star</name>
    <name type="synonym">Asterina miniata</name>
    <dbReference type="NCBI Taxonomy" id="46514"/>
    <lineage>
        <taxon>Eukaryota</taxon>
        <taxon>Metazoa</taxon>
        <taxon>Echinodermata</taxon>
        <taxon>Eleutherozoa</taxon>
        <taxon>Asterozoa</taxon>
        <taxon>Asteroidea</taxon>
        <taxon>Valvatacea</taxon>
        <taxon>Valvatida</taxon>
        <taxon>Asterinidae</taxon>
        <taxon>Patiria</taxon>
    </lineage>
</organism>
<evidence type="ECO:0000256" key="6">
    <source>
        <dbReference type="ARBA" id="ARBA00022786"/>
    </source>
</evidence>
<keyword evidence="5 10" id="KW-0863">Zinc-finger</keyword>
<feature type="compositionally biased region" description="Basic and acidic residues" evidence="11">
    <location>
        <begin position="317"/>
        <end position="327"/>
    </location>
</feature>
<keyword evidence="9 12" id="KW-0472">Membrane</keyword>
<evidence type="ECO:0000313" key="15">
    <source>
        <dbReference type="EnsemblMetazoa" id="XP_038072748.1"/>
    </source>
</evidence>
<evidence type="ECO:0000256" key="8">
    <source>
        <dbReference type="ARBA" id="ARBA00022989"/>
    </source>
</evidence>
<comment type="subcellular location">
    <subcellularLocation>
        <location evidence="1">Membrane</location>
        <topology evidence="1">Multi-pass membrane protein</topology>
    </subcellularLocation>
</comment>
<dbReference type="GO" id="GO:0008270">
    <property type="term" value="F:zinc ion binding"/>
    <property type="evidence" value="ECO:0007669"/>
    <property type="project" value="UniProtKB-KW"/>
</dbReference>
<dbReference type="CDD" id="cd16495">
    <property type="entry name" value="RING_CH-C4HC3_MARCH"/>
    <property type="match status" value="1"/>
</dbReference>
<evidence type="ECO:0000256" key="12">
    <source>
        <dbReference type="SAM" id="Phobius"/>
    </source>
</evidence>
<keyword evidence="16" id="KW-1185">Reference proteome</keyword>
<dbReference type="RefSeq" id="XP_038072748.1">
    <property type="nucleotide sequence ID" value="XM_038216820.1"/>
</dbReference>
<dbReference type="OrthoDB" id="264354at2759"/>
<dbReference type="PANTHER" id="PTHR46065">
    <property type="entry name" value="E3 UBIQUITIN-PROTEIN LIGASE MARCH 2/3 FAMILY MEMBER"/>
    <property type="match status" value="1"/>
</dbReference>
<dbReference type="Pfam" id="PF12906">
    <property type="entry name" value="RINGv"/>
    <property type="match status" value="1"/>
</dbReference>
<dbReference type="SMART" id="SM00744">
    <property type="entry name" value="RINGv"/>
    <property type="match status" value="1"/>
</dbReference>
<evidence type="ECO:0000256" key="7">
    <source>
        <dbReference type="ARBA" id="ARBA00022833"/>
    </source>
</evidence>
<dbReference type="PROSITE" id="PS51292">
    <property type="entry name" value="ZF_RING_CH"/>
    <property type="match status" value="1"/>
</dbReference>
<dbReference type="GeneID" id="119741129"/>
<evidence type="ECO:0000259" key="13">
    <source>
        <dbReference type="PROSITE" id="PS50089"/>
    </source>
</evidence>
<keyword evidence="8 12" id="KW-1133">Transmembrane helix</keyword>
<keyword evidence="6" id="KW-0833">Ubl conjugation pathway</keyword>
<dbReference type="GO" id="GO:0016020">
    <property type="term" value="C:membrane"/>
    <property type="evidence" value="ECO:0007669"/>
    <property type="project" value="UniProtKB-SubCell"/>
</dbReference>
<accession>A0A914B992</accession>
<evidence type="ECO:0000256" key="11">
    <source>
        <dbReference type="SAM" id="MobiDB-lite"/>
    </source>
</evidence>
<keyword evidence="7" id="KW-0862">Zinc</keyword>
<feature type="transmembrane region" description="Helical" evidence="12">
    <location>
        <begin position="532"/>
        <end position="552"/>
    </location>
</feature>
<dbReference type="AlphaFoldDB" id="A0A914B992"/>
<protein>
    <recommendedName>
        <fullName evidence="17">RING-CH-type domain-containing protein</fullName>
    </recommendedName>
</protein>
<proteinExistence type="predicted"/>
<name>A0A914B992_PATMI</name>
<dbReference type="Proteomes" id="UP000887568">
    <property type="component" value="Unplaced"/>
</dbReference>
<evidence type="ECO:0008006" key="17">
    <source>
        <dbReference type="Google" id="ProtNLM"/>
    </source>
</evidence>
<evidence type="ECO:0000256" key="1">
    <source>
        <dbReference type="ARBA" id="ARBA00004141"/>
    </source>
</evidence>
<dbReference type="SUPFAM" id="SSF57850">
    <property type="entry name" value="RING/U-box"/>
    <property type="match status" value="1"/>
</dbReference>
<keyword evidence="3 12" id="KW-0812">Transmembrane</keyword>
<evidence type="ECO:0000259" key="14">
    <source>
        <dbReference type="PROSITE" id="PS51292"/>
    </source>
</evidence>
<feature type="region of interest" description="Disordered" evidence="11">
    <location>
        <begin position="317"/>
        <end position="348"/>
    </location>
</feature>
<evidence type="ECO:0000256" key="4">
    <source>
        <dbReference type="ARBA" id="ARBA00022723"/>
    </source>
</evidence>
<feature type="domain" description="RING-CH-type" evidence="14">
    <location>
        <begin position="448"/>
        <end position="510"/>
    </location>
</feature>
<dbReference type="InterPro" id="IPR013083">
    <property type="entry name" value="Znf_RING/FYVE/PHD"/>
</dbReference>
<evidence type="ECO:0000256" key="2">
    <source>
        <dbReference type="ARBA" id="ARBA00022679"/>
    </source>
</evidence>
<dbReference type="GO" id="GO:0004842">
    <property type="term" value="F:ubiquitin-protein transferase activity"/>
    <property type="evidence" value="ECO:0007669"/>
    <property type="project" value="TreeGrafter"/>
</dbReference>
<dbReference type="InterPro" id="IPR011016">
    <property type="entry name" value="Znf_RING-CH"/>
</dbReference>